<evidence type="ECO:0000313" key="3">
    <source>
        <dbReference type="Proteomes" id="UP000504638"/>
    </source>
</evidence>
<dbReference type="Proteomes" id="UP000504638">
    <property type="component" value="Unplaced"/>
</dbReference>
<feature type="transmembrane region" description="Helical" evidence="1">
    <location>
        <begin position="47"/>
        <end position="69"/>
    </location>
</feature>
<accession>A0A6G1G9J4</accession>
<sequence length="352" mass="39509">MISWGTVQTLLITLGPLLLPKLIAFVQSIRSASKLPNNVIQRCPPRVAYTLNLLLMSAVVALLFTLPALSPENIFKATGSRLRTPTDELFNRLKALHPLTPTDEALKRKFVSLESRLLYFQYGPDVLASCQFCTSDDLNSYYYYAIPSVLFIHLAHIAVLGVVTSSLLSGRYGARWRTHATITGASLAAIELWVLSIYPLTQNTKATKLSEINHFYWRMRLVRGIAFALADSLLGLAIWLCATNRWLVTPPTVSERLDASTRAMEIISTKLVALGAMRNAIFRNGPLRERTEHYWREESDVMHEVLEDRDVLDGTKNALTRMDLDKITTAADQWSGDIMIKLQASEEPTNTE</sequence>
<protein>
    <submittedName>
        <fullName evidence="2 4">Uncharacterized protein</fullName>
    </submittedName>
</protein>
<dbReference type="AlphaFoldDB" id="A0A6G1G9J4"/>
<feature type="transmembrane region" description="Helical" evidence="1">
    <location>
        <begin position="180"/>
        <end position="201"/>
    </location>
</feature>
<feature type="transmembrane region" description="Helical" evidence="1">
    <location>
        <begin position="221"/>
        <end position="242"/>
    </location>
</feature>
<gene>
    <name evidence="2 4" type="ORF">P152DRAFT_472290</name>
</gene>
<evidence type="ECO:0000313" key="2">
    <source>
        <dbReference type="EMBL" id="KAF1814539.1"/>
    </source>
</evidence>
<evidence type="ECO:0000256" key="1">
    <source>
        <dbReference type="SAM" id="Phobius"/>
    </source>
</evidence>
<evidence type="ECO:0000313" key="4">
    <source>
        <dbReference type="RefSeq" id="XP_033536170.1"/>
    </source>
</evidence>
<dbReference type="GeneID" id="54421715"/>
<reference evidence="4" key="3">
    <citation type="submission" date="2025-04" db="UniProtKB">
        <authorList>
            <consortium name="RefSeq"/>
        </authorList>
    </citation>
    <scope>IDENTIFICATION</scope>
    <source>
        <strain evidence="4">CBS 781.70</strain>
    </source>
</reference>
<feature type="transmembrane region" description="Helical" evidence="1">
    <location>
        <begin position="6"/>
        <end position="26"/>
    </location>
</feature>
<reference evidence="4" key="2">
    <citation type="submission" date="2020-04" db="EMBL/GenBank/DDBJ databases">
        <authorList>
            <consortium name="NCBI Genome Project"/>
        </authorList>
    </citation>
    <scope>NUCLEOTIDE SEQUENCE</scope>
    <source>
        <strain evidence="4">CBS 781.70</strain>
    </source>
</reference>
<organism evidence="2">
    <name type="scientific">Eremomyces bilateralis CBS 781.70</name>
    <dbReference type="NCBI Taxonomy" id="1392243"/>
    <lineage>
        <taxon>Eukaryota</taxon>
        <taxon>Fungi</taxon>
        <taxon>Dikarya</taxon>
        <taxon>Ascomycota</taxon>
        <taxon>Pezizomycotina</taxon>
        <taxon>Dothideomycetes</taxon>
        <taxon>Dothideomycetes incertae sedis</taxon>
        <taxon>Eremomycetales</taxon>
        <taxon>Eremomycetaceae</taxon>
        <taxon>Eremomyces</taxon>
    </lineage>
</organism>
<dbReference type="OrthoDB" id="4218123at2759"/>
<keyword evidence="1" id="KW-0472">Membrane</keyword>
<feature type="transmembrane region" description="Helical" evidence="1">
    <location>
        <begin position="141"/>
        <end position="168"/>
    </location>
</feature>
<dbReference type="EMBL" id="ML975153">
    <property type="protein sequence ID" value="KAF1814539.1"/>
    <property type="molecule type" value="Genomic_DNA"/>
</dbReference>
<dbReference type="PANTHER" id="PTHR39470:SF1">
    <property type="entry name" value="CHORISMATE SYNTHASE PROTEIN"/>
    <property type="match status" value="1"/>
</dbReference>
<keyword evidence="1" id="KW-1133">Transmembrane helix</keyword>
<keyword evidence="1" id="KW-0812">Transmembrane</keyword>
<keyword evidence="3" id="KW-1185">Reference proteome</keyword>
<dbReference type="RefSeq" id="XP_033536170.1">
    <property type="nucleotide sequence ID" value="XM_033681145.1"/>
</dbReference>
<dbReference type="PANTHER" id="PTHR39470">
    <property type="entry name" value="CHROMOSOME 10, WHOLE GENOME SHOTGUN SEQUENCE"/>
    <property type="match status" value="1"/>
</dbReference>
<name>A0A6G1G9J4_9PEZI</name>
<proteinExistence type="predicted"/>
<reference evidence="2 4" key="1">
    <citation type="submission" date="2020-01" db="EMBL/GenBank/DDBJ databases">
        <authorList>
            <consortium name="DOE Joint Genome Institute"/>
            <person name="Haridas S."/>
            <person name="Albert R."/>
            <person name="Binder M."/>
            <person name="Bloem J."/>
            <person name="Labutti K."/>
            <person name="Salamov A."/>
            <person name="Andreopoulos B."/>
            <person name="Baker S.E."/>
            <person name="Barry K."/>
            <person name="Bills G."/>
            <person name="Bluhm B.H."/>
            <person name="Cannon C."/>
            <person name="Castanera R."/>
            <person name="Culley D.E."/>
            <person name="Daum C."/>
            <person name="Ezra D."/>
            <person name="Gonzalez J.B."/>
            <person name="Henrissat B."/>
            <person name="Kuo A."/>
            <person name="Liang C."/>
            <person name="Lipzen A."/>
            <person name="Lutzoni F."/>
            <person name="Magnuson J."/>
            <person name="Mondo S."/>
            <person name="Nolan M."/>
            <person name="Ohm R."/>
            <person name="Pangilinan J."/>
            <person name="Park H.-J."/>
            <person name="Ramirez L."/>
            <person name="Alfaro M."/>
            <person name="Sun H."/>
            <person name="Tritt A."/>
            <person name="Yoshinaga Y."/>
            <person name="Zwiers L.-H."/>
            <person name="Turgeon B.G."/>
            <person name="Goodwin S.B."/>
            <person name="Spatafora J.W."/>
            <person name="Crous P.W."/>
            <person name="Grigoriev I.V."/>
        </authorList>
    </citation>
    <scope>NUCLEOTIDE SEQUENCE</scope>
    <source>
        <strain evidence="2 4">CBS 781.70</strain>
    </source>
</reference>